<keyword evidence="2" id="KW-1185">Reference proteome</keyword>
<keyword evidence="1" id="KW-0378">Hydrolase</keyword>
<name>A0ACB8RNS0_9AGAM</name>
<protein>
    <submittedName>
        <fullName evidence="1">P-loop containing nucleoside triphosphate hydrolase protein</fullName>
    </submittedName>
</protein>
<dbReference type="Proteomes" id="UP000814033">
    <property type="component" value="Unassembled WGS sequence"/>
</dbReference>
<evidence type="ECO:0000313" key="1">
    <source>
        <dbReference type="EMBL" id="KAI0045821.1"/>
    </source>
</evidence>
<reference evidence="1" key="1">
    <citation type="submission" date="2021-02" db="EMBL/GenBank/DDBJ databases">
        <authorList>
            <consortium name="DOE Joint Genome Institute"/>
            <person name="Ahrendt S."/>
            <person name="Looney B.P."/>
            <person name="Miyauchi S."/>
            <person name="Morin E."/>
            <person name="Drula E."/>
            <person name="Courty P.E."/>
            <person name="Chicoki N."/>
            <person name="Fauchery L."/>
            <person name="Kohler A."/>
            <person name="Kuo A."/>
            <person name="Labutti K."/>
            <person name="Pangilinan J."/>
            <person name="Lipzen A."/>
            <person name="Riley R."/>
            <person name="Andreopoulos W."/>
            <person name="He G."/>
            <person name="Johnson J."/>
            <person name="Barry K.W."/>
            <person name="Grigoriev I.V."/>
            <person name="Nagy L."/>
            <person name="Hibbett D."/>
            <person name="Henrissat B."/>
            <person name="Matheny P.B."/>
            <person name="Labbe J."/>
            <person name="Martin F."/>
        </authorList>
    </citation>
    <scope>NUCLEOTIDE SEQUENCE</scope>
    <source>
        <strain evidence="1">FP105234-sp</strain>
    </source>
</reference>
<proteinExistence type="predicted"/>
<reference evidence="1" key="2">
    <citation type="journal article" date="2022" name="New Phytol.">
        <title>Evolutionary transition to the ectomycorrhizal habit in the genomes of a hyperdiverse lineage of mushroom-forming fungi.</title>
        <authorList>
            <person name="Looney B."/>
            <person name="Miyauchi S."/>
            <person name="Morin E."/>
            <person name="Drula E."/>
            <person name="Courty P.E."/>
            <person name="Kohler A."/>
            <person name="Kuo A."/>
            <person name="LaButti K."/>
            <person name="Pangilinan J."/>
            <person name="Lipzen A."/>
            <person name="Riley R."/>
            <person name="Andreopoulos W."/>
            <person name="He G."/>
            <person name="Johnson J."/>
            <person name="Nolan M."/>
            <person name="Tritt A."/>
            <person name="Barry K.W."/>
            <person name="Grigoriev I.V."/>
            <person name="Nagy L.G."/>
            <person name="Hibbett D."/>
            <person name="Henrissat B."/>
            <person name="Matheny P.B."/>
            <person name="Labbe J."/>
            <person name="Martin F.M."/>
        </authorList>
    </citation>
    <scope>NUCLEOTIDE SEQUENCE</scope>
    <source>
        <strain evidence="1">FP105234-sp</strain>
    </source>
</reference>
<gene>
    <name evidence="1" type="ORF">FA95DRAFT_1521097</name>
</gene>
<evidence type="ECO:0000313" key="2">
    <source>
        <dbReference type="Proteomes" id="UP000814033"/>
    </source>
</evidence>
<organism evidence="1 2">
    <name type="scientific">Auriscalpium vulgare</name>
    <dbReference type="NCBI Taxonomy" id="40419"/>
    <lineage>
        <taxon>Eukaryota</taxon>
        <taxon>Fungi</taxon>
        <taxon>Dikarya</taxon>
        <taxon>Basidiomycota</taxon>
        <taxon>Agaricomycotina</taxon>
        <taxon>Agaricomycetes</taxon>
        <taxon>Russulales</taxon>
        <taxon>Auriscalpiaceae</taxon>
        <taxon>Auriscalpium</taxon>
    </lineage>
</organism>
<dbReference type="EMBL" id="MU275941">
    <property type="protein sequence ID" value="KAI0045821.1"/>
    <property type="molecule type" value="Genomic_DNA"/>
</dbReference>
<accession>A0ACB8RNS0</accession>
<comment type="caution">
    <text evidence="1">The sequence shown here is derived from an EMBL/GenBank/DDBJ whole genome shotgun (WGS) entry which is preliminary data.</text>
</comment>
<sequence>MASSANVMYILEHREIVQAHIQNHKLTWPPSRPDDSGNVAGDAPVKVCIRVRPLLPRDEDAQSFSLVEVQDSQMIHVTHPTIRWAGGRIATKTYDADIVFSEIASSKDVYDGMRLTQEIAQLMHQDGSELSILAYGQTGTGKTFTTTSLEEQIASEIFDLTSPDCQLSIRLSILEIRGSASYDLLSEPALQPITIFAGSGSAQFQGLSVHEVSDKEALLRLIKMGRELRLTRSTSKNDTSSRSHSIVSIKISQTKEGASEAVSYLNVVDLAGSERSSIVASHDAERVKESIDTNKSLAALKDCIRARLSDKPAFVPWRGNKLTMALKGAFENRTKQTREGHTSPSSKLFIIACVSPSVIDIEDTLNTLKYVTPFQLSAASAVDATVRQSDLQTSDDPRSWSHARSKTYITRNMPKLAALADRLLPHPSSTIASLFPLNAQALELLTNTPAPSETVPPDPRVLGAARPWISSYHKKLQDLAGKCAALDAAAAGGGKRAFGVVATASAGVRAGSMAGANSKGGLLAVLNGTDPSAHETGRVQRIFEDGTPWKAIERLESANR</sequence>